<accession>A0ABS7DY79</accession>
<protein>
    <submittedName>
        <fullName evidence="2">Uncharacterized protein</fullName>
    </submittedName>
</protein>
<sequence length="86" mass="10067">MEFVSVVMGKMAWLEKITKFLLLSVGVSGVVVIYGGFFFLLFNGHNTSVIPWYGLLSPWICIFFGLPLHRQVSVIYWFKRQFFRKK</sequence>
<comment type="caution">
    <text evidence="2">The sequence shown here is derived from an EMBL/GenBank/DDBJ whole genome shotgun (WGS) entry which is preliminary data.</text>
</comment>
<keyword evidence="3" id="KW-1185">Reference proteome</keyword>
<keyword evidence="1" id="KW-0472">Membrane</keyword>
<dbReference type="RefSeq" id="WP_220108092.1">
    <property type="nucleotide sequence ID" value="NZ_JAHZST010000001.1"/>
</dbReference>
<evidence type="ECO:0000313" key="3">
    <source>
        <dbReference type="Proteomes" id="UP001195963"/>
    </source>
</evidence>
<reference evidence="2 3" key="1">
    <citation type="submission" date="2021-07" db="EMBL/GenBank/DDBJ databases">
        <title>Shewanella sp. nov, isolated from SCS.</title>
        <authorList>
            <person name="Cao W.R."/>
        </authorList>
    </citation>
    <scope>NUCLEOTIDE SEQUENCE [LARGE SCALE GENOMIC DNA]</scope>
    <source>
        <strain evidence="2 3">NR704-98</strain>
    </source>
</reference>
<evidence type="ECO:0000313" key="2">
    <source>
        <dbReference type="EMBL" id="MBW8182392.1"/>
    </source>
</evidence>
<feature type="transmembrane region" description="Helical" evidence="1">
    <location>
        <begin position="56"/>
        <end position="78"/>
    </location>
</feature>
<dbReference type="Proteomes" id="UP001195963">
    <property type="component" value="Unassembled WGS sequence"/>
</dbReference>
<proteinExistence type="predicted"/>
<keyword evidence="1" id="KW-0812">Transmembrane</keyword>
<name>A0ABS7DY79_9GAMM</name>
<gene>
    <name evidence="2" type="ORF">K0625_01830</name>
</gene>
<feature type="transmembrane region" description="Helical" evidence="1">
    <location>
        <begin position="20"/>
        <end position="44"/>
    </location>
</feature>
<organism evidence="2 3">
    <name type="scientific">Shewanella nanhaiensis</name>
    <dbReference type="NCBI Taxonomy" id="2864872"/>
    <lineage>
        <taxon>Bacteria</taxon>
        <taxon>Pseudomonadati</taxon>
        <taxon>Pseudomonadota</taxon>
        <taxon>Gammaproteobacteria</taxon>
        <taxon>Alteromonadales</taxon>
        <taxon>Shewanellaceae</taxon>
        <taxon>Shewanella</taxon>
    </lineage>
</organism>
<keyword evidence="1" id="KW-1133">Transmembrane helix</keyword>
<evidence type="ECO:0000256" key="1">
    <source>
        <dbReference type="SAM" id="Phobius"/>
    </source>
</evidence>
<dbReference type="EMBL" id="JAHZST010000001">
    <property type="protein sequence ID" value="MBW8182392.1"/>
    <property type="molecule type" value="Genomic_DNA"/>
</dbReference>